<keyword evidence="15" id="KW-1185">Reference proteome</keyword>
<evidence type="ECO:0000256" key="11">
    <source>
        <dbReference type="ARBA" id="ARBA00082544"/>
    </source>
</evidence>
<dbReference type="SUPFAM" id="SSF51735">
    <property type="entry name" value="NAD(P)-binding Rossmann-fold domains"/>
    <property type="match status" value="1"/>
</dbReference>
<comment type="similarity">
    <text evidence="2 12">Belongs to the short-chain dehydrogenases/reductases (SDR) family.</text>
</comment>
<dbReference type="AlphaFoldDB" id="A0A6A6V3V1"/>
<dbReference type="PANTHER" id="PTHR24322:SF736">
    <property type="entry name" value="RETINOL DEHYDROGENASE 10"/>
    <property type="match status" value="1"/>
</dbReference>
<evidence type="ECO:0000256" key="8">
    <source>
        <dbReference type="ARBA" id="ARBA00023136"/>
    </source>
</evidence>
<dbReference type="EMBL" id="MU006588">
    <property type="protein sequence ID" value="KAF2744489.1"/>
    <property type="molecule type" value="Genomic_DNA"/>
</dbReference>
<dbReference type="InterPro" id="IPR036291">
    <property type="entry name" value="NAD(P)-bd_dom_sf"/>
</dbReference>
<keyword evidence="8 13" id="KW-0472">Membrane</keyword>
<keyword evidence="6" id="KW-0560">Oxidoreductase</keyword>
<dbReference type="Pfam" id="PF00106">
    <property type="entry name" value="adh_short"/>
    <property type="match status" value="1"/>
</dbReference>
<dbReference type="PANTHER" id="PTHR24322">
    <property type="entry name" value="PKSB"/>
    <property type="match status" value="1"/>
</dbReference>
<dbReference type="PRINTS" id="PR00081">
    <property type="entry name" value="GDHRDH"/>
</dbReference>
<evidence type="ECO:0000256" key="1">
    <source>
        <dbReference type="ARBA" id="ARBA00004141"/>
    </source>
</evidence>
<evidence type="ECO:0000256" key="4">
    <source>
        <dbReference type="ARBA" id="ARBA00022857"/>
    </source>
</evidence>
<dbReference type="Proteomes" id="UP000799440">
    <property type="component" value="Unassembled WGS sequence"/>
</dbReference>
<dbReference type="OrthoDB" id="10253736at2759"/>
<evidence type="ECO:0000256" key="5">
    <source>
        <dbReference type="ARBA" id="ARBA00022989"/>
    </source>
</evidence>
<keyword evidence="3 13" id="KW-0812">Transmembrane</keyword>
<feature type="transmembrane region" description="Helical" evidence="13">
    <location>
        <begin position="12"/>
        <end position="35"/>
    </location>
</feature>
<dbReference type="Gene3D" id="3.40.50.720">
    <property type="entry name" value="NAD(P)-binding Rossmann-like Domain"/>
    <property type="match status" value="1"/>
</dbReference>
<keyword evidence="5 13" id="KW-1133">Transmembrane helix</keyword>
<name>A0A6A6V3V1_9PLEO</name>
<evidence type="ECO:0000256" key="13">
    <source>
        <dbReference type="SAM" id="Phobius"/>
    </source>
</evidence>
<dbReference type="PRINTS" id="PR00080">
    <property type="entry name" value="SDRFAMILY"/>
</dbReference>
<dbReference type="FunFam" id="3.40.50.720:FF:000131">
    <property type="entry name" value="Short-chain dehydrogenase/reductase 3"/>
    <property type="match status" value="1"/>
</dbReference>
<organism evidence="14 15">
    <name type="scientific">Sporormia fimetaria CBS 119925</name>
    <dbReference type="NCBI Taxonomy" id="1340428"/>
    <lineage>
        <taxon>Eukaryota</taxon>
        <taxon>Fungi</taxon>
        <taxon>Dikarya</taxon>
        <taxon>Ascomycota</taxon>
        <taxon>Pezizomycotina</taxon>
        <taxon>Dothideomycetes</taxon>
        <taxon>Pleosporomycetidae</taxon>
        <taxon>Pleosporales</taxon>
        <taxon>Sporormiaceae</taxon>
        <taxon>Sporormia</taxon>
    </lineage>
</organism>
<evidence type="ECO:0000256" key="9">
    <source>
        <dbReference type="ARBA" id="ARBA00059620"/>
    </source>
</evidence>
<accession>A0A6A6V3V1</accession>
<evidence type="ECO:0000256" key="10">
    <source>
        <dbReference type="ARBA" id="ARBA00068717"/>
    </source>
</evidence>
<proteinExistence type="inferred from homology"/>
<evidence type="ECO:0000313" key="15">
    <source>
        <dbReference type="Proteomes" id="UP000799440"/>
    </source>
</evidence>
<dbReference type="GO" id="GO:0052650">
    <property type="term" value="F:all-trans-retinol dehydrogenase (NADP+) activity"/>
    <property type="evidence" value="ECO:0007669"/>
    <property type="project" value="UniProtKB-ARBA"/>
</dbReference>
<protein>
    <recommendedName>
        <fullName evidence="10">Short-chain dehydrogenase/reductase 3</fullName>
    </recommendedName>
    <alternativeName>
        <fullName evidence="11">Retinal short-chain dehydrogenase/reductase 1</fullName>
    </alternativeName>
</protein>
<comment type="subcellular location">
    <subcellularLocation>
        <location evidence="1">Membrane</location>
        <topology evidence="1">Multi-pass membrane protein</topology>
    </subcellularLocation>
</comment>
<dbReference type="InterPro" id="IPR002347">
    <property type="entry name" value="SDR_fam"/>
</dbReference>
<reference evidence="14" key="1">
    <citation type="journal article" date="2020" name="Stud. Mycol.">
        <title>101 Dothideomycetes genomes: a test case for predicting lifestyles and emergence of pathogens.</title>
        <authorList>
            <person name="Haridas S."/>
            <person name="Albert R."/>
            <person name="Binder M."/>
            <person name="Bloem J."/>
            <person name="Labutti K."/>
            <person name="Salamov A."/>
            <person name="Andreopoulos B."/>
            <person name="Baker S."/>
            <person name="Barry K."/>
            <person name="Bills G."/>
            <person name="Bluhm B."/>
            <person name="Cannon C."/>
            <person name="Castanera R."/>
            <person name="Culley D."/>
            <person name="Daum C."/>
            <person name="Ezra D."/>
            <person name="Gonzalez J."/>
            <person name="Henrissat B."/>
            <person name="Kuo A."/>
            <person name="Liang C."/>
            <person name="Lipzen A."/>
            <person name="Lutzoni F."/>
            <person name="Magnuson J."/>
            <person name="Mondo S."/>
            <person name="Nolan M."/>
            <person name="Ohm R."/>
            <person name="Pangilinan J."/>
            <person name="Park H.-J."/>
            <person name="Ramirez L."/>
            <person name="Alfaro M."/>
            <person name="Sun H."/>
            <person name="Tritt A."/>
            <person name="Yoshinaga Y."/>
            <person name="Zwiers L.-H."/>
            <person name="Turgeon B."/>
            <person name="Goodwin S."/>
            <person name="Spatafora J."/>
            <person name="Crous P."/>
            <person name="Grigoriev I."/>
        </authorList>
    </citation>
    <scope>NUCLEOTIDE SEQUENCE</scope>
    <source>
        <strain evidence="14">CBS 119925</strain>
    </source>
</reference>
<evidence type="ECO:0000256" key="6">
    <source>
        <dbReference type="ARBA" id="ARBA00023002"/>
    </source>
</evidence>
<keyword evidence="7" id="KW-0443">Lipid metabolism</keyword>
<evidence type="ECO:0000313" key="14">
    <source>
        <dbReference type="EMBL" id="KAF2744489.1"/>
    </source>
</evidence>
<dbReference type="GO" id="GO:0016020">
    <property type="term" value="C:membrane"/>
    <property type="evidence" value="ECO:0007669"/>
    <property type="project" value="UniProtKB-SubCell"/>
</dbReference>
<evidence type="ECO:0000256" key="2">
    <source>
        <dbReference type="ARBA" id="ARBA00006484"/>
    </source>
</evidence>
<comment type="function">
    <text evidence="9">Catalyzes the reduction of all-trans-retinal to all-trans-retinol in the presence of NADPH.</text>
</comment>
<gene>
    <name evidence="14" type="ORF">M011DRAFT_408333</name>
</gene>
<evidence type="ECO:0000256" key="7">
    <source>
        <dbReference type="ARBA" id="ARBA00023098"/>
    </source>
</evidence>
<keyword evidence="4" id="KW-0521">NADP</keyword>
<evidence type="ECO:0000256" key="12">
    <source>
        <dbReference type="RuleBase" id="RU000363"/>
    </source>
</evidence>
<evidence type="ECO:0000256" key="3">
    <source>
        <dbReference type="ARBA" id="ARBA00022692"/>
    </source>
</evidence>
<sequence length="360" mass="38975">MSASGAIISLQNLLSLTVSHIALNPTVTAALLWLLTRSPAGIRDRIVNRSASLRDPVRFAKIVKALKNLLVVGLITKVNKQLNKVALNAWRFKSDKARWNLNGEVAVVTGGCSGIGLLIVKGLWKRGVKVAVLDIQPLPPTLQGTGTIHFFQCDIIDPNAVSQTAEDIRAKLGAPSILVNNAGIAAAHSILDTSNEYLRKIFDVNLLSNWYTVKEFLPDMISKNKGHVVTIASTASYIGVGGMVDYTSTKAGVLAFHEGLNQELKFKYNAPNVLTTSIHPNWVRTPLLACYEKQLQEAGHPVIEANVVADAVLKHITTVTGGQVFLPSTVSTVATLRAWPNWMQEYFRGTVSKAILGGAR</sequence>